<dbReference type="SUPFAM" id="SSF51182">
    <property type="entry name" value="RmlC-like cupins"/>
    <property type="match status" value="1"/>
</dbReference>
<dbReference type="InterPro" id="IPR014710">
    <property type="entry name" value="RmlC-like_jellyroll"/>
</dbReference>
<dbReference type="GeneID" id="96089786"/>
<evidence type="ECO:0000313" key="1">
    <source>
        <dbReference type="EMBL" id="KAL1792957.1"/>
    </source>
</evidence>
<name>A0ABR3U9U2_9PLEO</name>
<dbReference type="Gene3D" id="2.60.120.10">
    <property type="entry name" value="Jelly Rolls"/>
    <property type="match status" value="1"/>
</dbReference>
<evidence type="ECO:0008006" key="3">
    <source>
        <dbReference type="Google" id="ProtNLM"/>
    </source>
</evidence>
<organism evidence="1 2">
    <name type="scientific">Alternaria dauci</name>
    <dbReference type="NCBI Taxonomy" id="48095"/>
    <lineage>
        <taxon>Eukaryota</taxon>
        <taxon>Fungi</taxon>
        <taxon>Dikarya</taxon>
        <taxon>Ascomycota</taxon>
        <taxon>Pezizomycotina</taxon>
        <taxon>Dothideomycetes</taxon>
        <taxon>Pleosporomycetidae</taxon>
        <taxon>Pleosporales</taxon>
        <taxon>Pleosporineae</taxon>
        <taxon>Pleosporaceae</taxon>
        <taxon>Alternaria</taxon>
        <taxon>Alternaria sect. Porri</taxon>
    </lineage>
</organism>
<proteinExistence type="predicted"/>
<evidence type="ECO:0000313" key="2">
    <source>
        <dbReference type="Proteomes" id="UP001578633"/>
    </source>
</evidence>
<dbReference type="RefSeq" id="XP_069303541.1">
    <property type="nucleotide sequence ID" value="XM_069455661.1"/>
</dbReference>
<sequence>MSQEPLVTPKAQHPERTPVIAFDGAISTVTVALPSRCFAFSVTFLLDHPKLIALGKEKPPLHFHPYQEEYITVTDGCLAVECEGREYLLTPADGEFAIKPWTNHRLYPATTAQRHGETVTRFLLSGKDTSEMYKLDELFFENWYGYQDAVFVHGQPLSVVQVMSMFDAGGSYMSLPTWIPFSRTLARVLGIVVGRWVGSLLGYQPYYKQWSTDWGLACQRMRSSFFQKRFAVEEKAL</sequence>
<dbReference type="Proteomes" id="UP001578633">
    <property type="component" value="Chromosome 9"/>
</dbReference>
<reference evidence="1 2" key="1">
    <citation type="submission" date="2024-09" db="EMBL/GenBank/DDBJ databases">
        <title>T2T genomes of carrot and Alternaria dauci and their utility for understanding host-pathogen interaction during carrot leaf blight disease.</title>
        <authorList>
            <person name="Liu W."/>
            <person name="Xu S."/>
            <person name="Ou C."/>
            <person name="Liu X."/>
            <person name="Zhuang F."/>
            <person name="Deng X.W."/>
        </authorList>
    </citation>
    <scope>NUCLEOTIDE SEQUENCE [LARGE SCALE GENOMIC DNA]</scope>
    <source>
        <strain evidence="1 2">A2016</strain>
    </source>
</reference>
<protein>
    <recommendedName>
        <fullName evidence="3">Cupin 2 conserved barrel domain-containing protein</fullName>
    </recommendedName>
</protein>
<dbReference type="EMBL" id="JBHGVX010000009">
    <property type="protein sequence ID" value="KAL1792957.1"/>
    <property type="molecule type" value="Genomic_DNA"/>
</dbReference>
<gene>
    <name evidence="1" type="ORF">ACET3X_009464</name>
</gene>
<dbReference type="InterPro" id="IPR011051">
    <property type="entry name" value="RmlC_Cupin_sf"/>
</dbReference>
<accession>A0ABR3U9U2</accession>
<comment type="caution">
    <text evidence="1">The sequence shown here is derived from an EMBL/GenBank/DDBJ whole genome shotgun (WGS) entry which is preliminary data.</text>
</comment>
<keyword evidence="2" id="KW-1185">Reference proteome</keyword>